<dbReference type="PANTHER" id="PTHR35333:SF3">
    <property type="entry name" value="BETA-LACTAMASE-TYPE TRANSPEPTIDASE FOLD CONTAINING PROTEIN"/>
    <property type="match status" value="1"/>
</dbReference>
<feature type="chain" id="PRO_5032432225" description="beta-lactamase" evidence="5">
    <location>
        <begin position="25"/>
        <end position="295"/>
    </location>
</feature>
<dbReference type="GO" id="GO:0030655">
    <property type="term" value="P:beta-lactam antibiotic catabolic process"/>
    <property type="evidence" value="ECO:0007669"/>
    <property type="project" value="InterPro"/>
</dbReference>
<dbReference type="InterPro" id="IPR006311">
    <property type="entry name" value="TAT_signal"/>
</dbReference>
<organism evidence="7 8">
    <name type="scientific">Silvibacterium bohemicum</name>
    <dbReference type="NCBI Taxonomy" id="1577686"/>
    <lineage>
        <taxon>Bacteria</taxon>
        <taxon>Pseudomonadati</taxon>
        <taxon>Acidobacteriota</taxon>
        <taxon>Terriglobia</taxon>
        <taxon>Terriglobales</taxon>
        <taxon>Acidobacteriaceae</taxon>
        <taxon>Silvibacterium</taxon>
    </lineage>
</organism>
<dbReference type="Pfam" id="PF13354">
    <property type="entry name" value="Beta-lactamase2"/>
    <property type="match status" value="1"/>
</dbReference>
<dbReference type="GO" id="GO:0046677">
    <property type="term" value="P:response to antibiotic"/>
    <property type="evidence" value="ECO:0007669"/>
    <property type="project" value="InterPro"/>
</dbReference>
<dbReference type="GO" id="GO:0008800">
    <property type="term" value="F:beta-lactamase activity"/>
    <property type="evidence" value="ECO:0007669"/>
    <property type="project" value="UniProtKB-EC"/>
</dbReference>
<evidence type="ECO:0000256" key="4">
    <source>
        <dbReference type="ARBA" id="ARBA00030171"/>
    </source>
</evidence>
<dbReference type="SUPFAM" id="SSF56601">
    <property type="entry name" value="beta-lactamase/transpeptidase-like"/>
    <property type="match status" value="1"/>
</dbReference>
<keyword evidence="7" id="KW-0378">Hydrolase</keyword>
<proteinExistence type="inferred from homology"/>
<evidence type="ECO:0000256" key="3">
    <source>
        <dbReference type="ARBA" id="ARBA00012865"/>
    </source>
</evidence>
<comment type="caution">
    <text evidence="7">The sequence shown here is derived from an EMBL/GenBank/DDBJ whole genome shotgun (WGS) entry which is preliminary data.</text>
</comment>
<evidence type="ECO:0000259" key="6">
    <source>
        <dbReference type="Pfam" id="PF13354"/>
    </source>
</evidence>
<evidence type="ECO:0000256" key="1">
    <source>
        <dbReference type="ARBA" id="ARBA00001526"/>
    </source>
</evidence>
<dbReference type="PANTHER" id="PTHR35333">
    <property type="entry name" value="BETA-LACTAMASE"/>
    <property type="match status" value="1"/>
</dbReference>
<feature type="domain" description="Beta-lactamase class A catalytic" evidence="6">
    <location>
        <begin position="48"/>
        <end position="266"/>
    </location>
</feature>
<evidence type="ECO:0000313" key="7">
    <source>
        <dbReference type="EMBL" id="MBB6146671.1"/>
    </source>
</evidence>
<evidence type="ECO:0000256" key="5">
    <source>
        <dbReference type="SAM" id="SignalP"/>
    </source>
</evidence>
<dbReference type="Gene3D" id="3.40.710.10">
    <property type="entry name" value="DD-peptidase/beta-lactamase superfamily"/>
    <property type="match status" value="1"/>
</dbReference>
<dbReference type="InterPro" id="IPR045155">
    <property type="entry name" value="Beta-lactam_cat"/>
</dbReference>
<name>A0A841K6A5_9BACT</name>
<dbReference type="InterPro" id="IPR012338">
    <property type="entry name" value="Beta-lactam/transpept-like"/>
</dbReference>
<dbReference type="PRINTS" id="PR00118">
    <property type="entry name" value="BLACTAMASEA"/>
</dbReference>
<gene>
    <name evidence="7" type="ORF">HNQ77_004650</name>
</gene>
<feature type="signal peptide" evidence="5">
    <location>
        <begin position="1"/>
        <end position="24"/>
    </location>
</feature>
<dbReference type="Proteomes" id="UP000538666">
    <property type="component" value="Unassembled WGS sequence"/>
</dbReference>
<keyword evidence="5" id="KW-0732">Signal</keyword>
<dbReference type="AlphaFoldDB" id="A0A841K6A5"/>
<accession>A0A841K6A5</accession>
<evidence type="ECO:0000313" key="8">
    <source>
        <dbReference type="Proteomes" id="UP000538666"/>
    </source>
</evidence>
<comment type="similarity">
    <text evidence="2">Belongs to the class-A beta-lactamase family.</text>
</comment>
<dbReference type="EC" id="3.5.2.6" evidence="3"/>
<comment type="catalytic activity">
    <reaction evidence="1">
        <text>a beta-lactam + H2O = a substituted beta-amino acid</text>
        <dbReference type="Rhea" id="RHEA:20401"/>
        <dbReference type="ChEBI" id="CHEBI:15377"/>
        <dbReference type="ChEBI" id="CHEBI:35627"/>
        <dbReference type="ChEBI" id="CHEBI:140347"/>
        <dbReference type="EC" id="3.5.2.6"/>
    </reaction>
</comment>
<dbReference type="EMBL" id="JACHEK010000010">
    <property type="protein sequence ID" value="MBB6146671.1"/>
    <property type="molecule type" value="Genomic_DNA"/>
</dbReference>
<dbReference type="NCBIfam" id="NF033103">
    <property type="entry name" value="bla_class_A"/>
    <property type="match status" value="1"/>
</dbReference>
<sequence>MRTILSRRRFLAVTALATPALLHAMPEEFSTLPTALARLEQTSGGRLGVSVLDTANGTRTGHRADERFPMCSTFKFLLASAVLQRVDSHVEGHRETLDRAISIPPKPLVPYSPLTEPHAGGTMTISDLCHAALTRSDNTAANLLLESIGGPSGITAFSRSIGDQVTRLDRTETSLNESLAGDPRDTTSPRAMADDLKSVLLGNVLSSVSRDQLTQWMEANLTGLERLRANLPQGWRAADKTGSNGEHTTNDIGVFWPVGRPPVIVTAYITQCPGQESKRGAMLAEVGRLVRLSLV</sequence>
<evidence type="ECO:0000256" key="2">
    <source>
        <dbReference type="ARBA" id="ARBA00009009"/>
    </source>
</evidence>
<dbReference type="PROSITE" id="PS51318">
    <property type="entry name" value="TAT"/>
    <property type="match status" value="1"/>
</dbReference>
<keyword evidence="8" id="KW-1185">Reference proteome</keyword>
<reference evidence="7 8" key="1">
    <citation type="submission" date="2020-08" db="EMBL/GenBank/DDBJ databases">
        <title>Genomic Encyclopedia of Type Strains, Phase IV (KMG-IV): sequencing the most valuable type-strain genomes for metagenomic binning, comparative biology and taxonomic classification.</title>
        <authorList>
            <person name="Goeker M."/>
        </authorList>
    </citation>
    <scope>NUCLEOTIDE SEQUENCE [LARGE SCALE GENOMIC DNA]</scope>
    <source>
        <strain evidence="7 8">DSM 103733</strain>
    </source>
</reference>
<dbReference type="InterPro" id="IPR000871">
    <property type="entry name" value="Beta-lactam_class-A"/>
</dbReference>
<protein>
    <recommendedName>
        <fullName evidence="3">beta-lactamase</fullName>
        <ecNumber evidence="3">3.5.2.6</ecNumber>
    </recommendedName>
    <alternativeName>
        <fullName evidence="4">Penicillinase</fullName>
    </alternativeName>
</protein>